<reference evidence="8 9" key="1">
    <citation type="submission" date="2020-10" db="EMBL/GenBank/DDBJ databases">
        <authorList>
            <person name="Castelo-Branco R."/>
            <person name="Eusebio N."/>
            <person name="Adriana R."/>
            <person name="Vieira A."/>
            <person name="Brugerolle De Fraissinette N."/>
            <person name="Rezende De Castro R."/>
            <person name="Schneider M.P."/>
            <person name="Vasconcelos V."/>
            <person name="Leao P.N."/>
        </authorList>
    </citation>
    <scope>NUCLEOTIDE SEQUENCE [LARGE SCALE GENOMIC DNA]</scope>
    <source>
        <strain evidence="8 9">LEGE 06226</strain>
    </source>
</reference>
<comment type="similarity">
    <text evidence="1">In the C-terminal section; belongs to the transposase 35 family.</text>
</comment>
<dbReference type="InterPro" id="IPR010095">
    <property type="entry name" value="Cas12f1-like_TNB"/>
</dbReference>
<keyword evidence="4" id="KW-0238">DNA-binding</keyword>
<proteinExistence type="inferred from homology"/>
<feature type="domain" description="Probable transposase IS891/IS1136/IS1341" evidence="6">
    <location>
        <begin position="166"/>
        <end position="280"/>
    </location>
</feature>
<dbReference type="Pfam" id="PF01385">
    <property type="entry name" value="OrfB_IS605"/>
    <property type="match status" value="1"/>
</dbReference>
<evidence type="ECO:0000313" key="9">
    <source>
        <dbReference type="Proteomes" id="UP000640725"/>
    </source>
</evidence>
<dbReference type="RefSeq" id="WP_193868423.1">
    <property type="nucleotide sequence ID" value="NZ_JADEWU010000008.1"/>
</dbReference>
<dbReference type="PANTHER" id="PTHR30405:SF11">
    <property type="entry name" value="RNA-GUIDED DNA ENDONUCLEASE RV2885C-RELATED"/>
    <property type="match status" value="1"/>
</dbReference>
<dbReference type="EMBL" id="JADEWU010000008">
    <property type="protein sequence ID" value="MBE9142791.1"/>
    <property type="molecule type" value="Genomic_DNA"/>
</dbReference>
<evidence type="ECO:0000313" key="8">
    <source>
        <dbReference type="EMBL" id="MBE9142791.1"/>
    </source>
</evidence>
<feature type="domain" description="Cas12f1-like TNB" evidence="7">
    <location>
        <begin position="292"/>
        <end position="356"/>
    </location>
</feature>
<evidence type="ECO:0000256" key="3">
    <source>
        <dbReference type="ARBA" id="ARBA00022578"/>
    </source>
</evidence>
<evidence type="ECO:0000256" key="5">
    <source>
        <dbReference type="ARBA" id="ARBA00023172"/>
    </source>
</evidence>
<comment type="caution">
    <text evidence="8">The sequence shown here is derived from an EMBL/GenBank/DDBJ whole genome shotgun (WGS) entry which is preliminary data.</text>
</comment>
<name>A0ABR9U8J8_9CYAN</name>
<dbReference type="Proteomes" id="UP000640725">
    <property type="component" value="Unassembled WGS sequence"/>
</dbReference>
<gene>
    <name evidence="8" type="ORF">IQ236_06080</name>
</gene>
<dbReference type="NCBIfam" id="NF040570">
    <property type="entry name" value="guided_TnpB"/>
    <property type="match status" value="1"/>
</dbReference>
<dbReference type="InterPro" id="IPR051399">
    <property type="entry name" value="RNA-guided_DNA_endo/Transpos"/>
</dbReference>
<dbReference type="Pfam" id="PF07282">
    <property type="entry name" value="Cas12f1-like_TNB"/>
    <property type="match status" value="1"/>
</dbReference>
<dbReference type="InterPro" id="IPR001959">
    <property type="entry name" value="Transposase"/>
</dbReference>
<evidence type="ECO:0000256" key="2">
    <source>
        <dbReference type="ARBA" id="ARBA00011044"/>
    </source>
</evidence>
<accession>A0ABR9U8J8</accession>
<evidence type="ECO:0000256" key="1">
    <source>
        <dbReference type="ARBA" id="ARBA00008761"/>
    </source>
</evidence>
<keyword evidence="5" id="KW-0233">DNA recombination</keyword>
<keyword evidence="3" id="KW-0815">Transposition</keyword>
<keyword evidence="9" id="KW-1185">Reference proteome</keyword>
<evidence type="ECO:0000259" key="7">
    <source>
        <dbReference type="Pfam" id="PF07282"/>
    </source>
</evidence>
<comment type="similarity">
    <text evidence="2">In the N-terminal section; belongs to the transposase 2 family.</text>
</comment>
<organism evidence="8 9">
    <name type="scientific">Planktothrix mougeotii LEGE 06226</name>
    <dbReference type="NCBI Taxonomy" id="1828728"/>
    <lineage>
        <taxon>Bacteria</taxon>
        <taxon>Bacillati</taxon>
        <taxon>Cyanobacteriota</taxon>
        <taxon>Cyanophyceae</taxon>
        <taxon>Oscillatoriophycideae</taxon>
        <taxon>Oscillatoriales</taxon>
        <taxon>Microcoleaceae</taxon>
        <taxon>Planktothrix</taxon>
    </lineage>
</organism>
<sequence length="403" mass="45923">MLVLEFKAKGKTTQYAAIDDAIRTAQFVRNKCIRFWMDNRDVGQKELYRQNTVLRAQFPFVKALNSHACQVAVERAYSSIARFYSNCKKSIPGKKGYPKFKKNCRSVEYKVSGWKLSETRKQITFTDSKGIGKLKLKGTWDLNFYPIDQIKRVRIVRRADGYYVQFLVNADHKVESKPTGKTIGLDVGLKEFYTDSNGQTEPNPRFYRIGEKRLKFRQRRVSRKKKGSANRTKAVNRLGRVHLKISRQREEHAKRLARCVIQSNDLIAYEDLRIKNLVKNHCLAKSINDAGWHQFRKWLEYFGIKFGKITIAVNPAYTSQNCSNCGAVVKKSLSTRTHRCQCGCELDRDWNAAINILNLALGTTGHVGTWILNPNASGDSTSTQAGVILSGQVGSVNEESPRL</sequence>
<evidence type="ECO:0000259" key="6">
    <source>
        <dbReference type="Pfam" id="PF01385"/>
    </source>
</evidence>
<evidence type="ECO:0000256" key="4">
    <source>
        <dbReference type="ARBA" id="ARBA00023125"/>
    </source>
</evidence>
<dbReference type="PANTHER" id="PTHR30405">
    <property type="entry name" value="TRANSPOSASE"/>
    <property type="match status" value="1"/>
</dbReference>
<protein>
    <submittedName>
        <fullName evidence="8">Transposase</fullName>
    </submittedName>
</protein>